<sequence>MRCWQVHELGDPIDRLVLDEVEVPEAGTGRVVLDVEAVGLAFPNVLQCRGEYQVKPPLPFSPAAEVVGRVAAVGDGVGGLEVGQRVVSLGGALADQ</sequence>
<dbReference type="EMBL" id="UINC01155332">
    <property type="protein sequence ID" value="SVD51121.1"/>
    <property type="molecule type" value="Genomic_DNA"/>
</dbReference>
<evidence type="ECO:0000313" key="2">
    <source>
        <dbReference type="EMBL" id="SVD51121.1"/>
    </source>
</evidence>
<accession>A0A382VZ10</accession>
<dbReference type="InterPro" id="IPR051397">
    <property type="entry name" value="Zn-ADH-like_protein"/>
</dbReference>
<feature type="non-terminal residue" evidence="2">
    <location>
        <position position="96"/>
    </location>
</feature>
<feature type="domain" description="Alcohol dehydrogenase-like N-terminal" evidence="1">
    <location>
        <begin position="28"/>
        <end position="87"/>
    </location>
</feature>
<dbReference type="AlphaFoldDB" id="A0A382VZ10"/>
<name>A0A382VZ10_9ZZZZ</name>
<dbReference type="SUPFAM" id="SSF50129">
    <property type="entry name" value="GroES-like"/>
    <property type="match status" value="1"/>
</dbReference>
<proteinExistence type="predicted"/>
<dbReference type="PANTHER" id="PTHR43677:SF4">
    <property type="entry name" value="QUINONE OXIDOREDUCTASE-LIKE PROTEIN 2"/>
    <property type="match status" value="1"/>
</dbReference>
<protein>
    <recommendedName>
        <fullName evidence="1">Alcohol dehydrogenase-like N-terminal domain-containing protein</fullName>
    </recommendedName>
</protein>
<organism evidence="2">
    <name type="scientific">marine metagenome</name>
    <dbReference type="NCBI Taxonomy" id="408172"/>
    <lineage>
        <taxon>unclassified sequences</taxon>
        <taxon>metagenomes</taxon>
        <taxon>ecological metagenomes</taxon>
    </lineage>
</organism>
<gene>
    <name evidence="2" type="ORF">METZ01_LOCUS403975</name>
</gene>
<dbReference type="Gene3D" id="3.90.180.10">
    <property type="entry name" value="Medium-chain alcohol dehydrogenases, catalytic domain"/>
    <property type="match status" value="1"/>
</dbReference>
<reference evidence="2" key="1">
    <citation type="submission" date="2018-05" db="EMBL/GenBank/DDBJ databases">
        <authorList>
            <person name="Lanie J.A."/>
            <person name="Ng W.-L."/>
            <person name="Kazmierczak K.M."/>
            <person name="Andrzejewski T.M."/>
            <person name="Davidsen T.M."/>
            <person name="Wayne K.J."/>
            <person name="Tettelin H."/>
            <person name="Glass J.I."/>
            <person name="Rusch D."/>
            <person name="Podicherti R."/>
            <person name="Tsui H.-C.T."/>
            <person name="Winkler M.E."/>
        </authorList>
    </citation>
    <scope>NUCLEOTIDE SEQUENCE</scope>
</reference>
<evidence type="ECO:0000259" key="1">
    <source>
        <dbReference type="Pfam" id="PF08240"/>
    </source>
</evidence>
<dbReference type="Pfam" id="PF08240">
    <property type="entry name" value="ADH_N"/>
    <property type="match status" value="1"/>
</dbReference>
<dbReference type="InterPro" id="IPR013154">
    <property type="entry name" value="ADH-like_N"/>
</dbReference>
<dbReference type="GO" id="GO:0016491">
    <property type="term" value="F:oxidoreductase activity"/>
    <property type="evidence" value="ECO:0007669"/>
    <property type="project" value="TreeGrafter"/>
</dbReference>
<dbReference type="InterPro" id="IPR011032">
    <property type="entry name" value="GroES-like_sf"/>
</dbReference>
<dbReference type="PANTHER" id="PTHR43677">
    <property type="entry name" value="SHORT-CHAIN DEHYDROGENASE/REDUCTASE"/>
    <property type="match status" value="1"/>
</dbReference>